<dbReference type="EMBL" id="KV426095">
    <property type="protein sequence ID" value="KZV88616.1"/>
    <property type="molecule type" value="Genomic_DNA"/>
</dbReference>
<gene>
    <name evidence="1" type="ORF">EXIGLDRAFT_722504</name>
</gene>
<dbReference type="AlphaFoldDB" id="A0A165F9A3"/>
<name>A0A165F9A3_EXIGL</name>
<dbReference type="Proteomes" id="UP000077266">
    <property type="component" value="Unassembled WGS sequence"/>
</dbReference>
<evidence type="ECO:0000313" key="2">
    <source>
        <dbReference type="Proteomes" id="UP000077266"/>
    </source>
</evidence>
<evidence type="ECO:0000313" key="1">
    <source>
        <dbReference type="EMBL" id="KZV88616.1"/>
    </source>
</evidence>
<sequence>MRGVETSSSRTVLCHTSRSTIFAHYLHETTQNSGTRSPVAIRKRRPQVVGSDFASLHNCAGLRGIDGEGDDSIGMTG</sequence>
<keyword evidence="2" id="KW-1185">Reference proteome</keyword>
<accession>A0A165F9A3</accession>
<organism evidence="1 2">
    <name type="scientific">Exidia glandulosa HHB12029</name>
    <dbReference type="NCBI Taxonomy" id="1314781"/>
    <lineage>
        <taxon>Eukaryota</taxon>
        <taxon>Fungi</taxon>
        <taxon>Dikarya</taxon>
        <taxon>Basidiomycota</taxon>
        <taxon>Agaricomycotina</taxon>
        <taxon>Agaricomycetes</taxon>
        <taxon>Auriculariales</taxon>
        <taxon>Exidiaceae</taxon>
        <taxon>Exidia</taxon>
    </lineage>
</organism>
<protein>
    <submittedName>
        <fullName evidence="1">Uncharacterized protein</fullName>
    </submittedName>
</protein>
<reference evidence="1 2" key="1">
    <citation type="journal article" date="2016" name="Mol. Biol. Evol.">
        <title>Comparative Genomics of Early-Diverging Mushroom-Forming Fungi Provides Insights into the Origins of Lignocellulose Decay Capabilities.</title>
        <authorList>
            <person name="Nagy L.G."/>
            <person name="Riley R."/>
            <person name="Tritt A."/>
            <person name="Adam C."/>
            <person name="Daum C."/>
            <person name="Floudas D."/>
            <person name="Sun H."/>
            <person name="Yadav J.S."/>
            <person name="Pangilinan J."/>
            <person name="Larsson K.H."/>
            <person name="Matsuura K."/>
            <person name="Barry K."/>
            <person name="Labutti K."/>
            <person name="Kuo R."/>
            <person name="Ohm R.A."/>
            <person name="Bhattacharya S.S."/>
            <person name="Shirouzu T."/>
            <person name="Yoshinaga Y."/>
            <person name="Martin F.M."/>
            <person name="Grigoriev I.V."/>
            <person name="Hibbett D.S."/>
        </authorList>
    </citation>
    <scope>NUCLEOTIDE SEQUENCE [LARGE SCALE GENOMIC DNA]</scope>
    <source>
        <strain evidence="1 2">HHB12029</strain>
    </source>
</reference>
<dbReference type="InParanoid" id="A0A165F9A3"/>
<proteinExistence type="predicted"/>